<dbReference type="OrthoDB" id="9770043at2"/>
<organism evidence="4 5">
    <name type="scientific">Paenibacillus nanensis</name>
    <dbReference type="NCBI Taxonomy" id="393251"/>
    <lineage>
        <taxon>Bacteria</taxon>
        <taxon>Bacillati</taxon>
        <taxon>Bacillota</taxon>
        <taxon>Bacilli</taxon>
        <taxon>Bacillales</taxon>
        <taxon>Paenibacillaceae</taxon>
        <taxon>Paenibacillus</taxon>
    </lineage>
</organism>
<dbReference type="Gene3D" id="2.120.10.30">
    <property type="entry name" value="TolB, C-terminal domain"/>
    <property type="match status" value="1"/>
</dbReference>
<dbReference type="AlphaFoldDB" id="A0A3A1VJH0"/>
<dbReference type="SUPFAM" id="SSF50952">
    <property type="entry name" value="Soluble quinoprotein glucose dehydrogenase"/>
    <property type="match status" value="1"/>
</dbReference>
<evidence type="ECO:0000256" key="1">
    <source>
        <dbReference type="SAM" id="MobiDB-lite"/>
    </source>
</evidence>
<evidence type="ECO:0000313" key="4">
    <source>
        <dbReference type="EMBL" id="RIX60464.1"/>
    </source>
</evidence>
<accession>A0A3A1VJH0</accession>
<dbReference type="PANTHER" id="PTHR19328">
    <property type="entry name" value="HEDGEHOG-INTERACTING PROTEIN"/>
    <property type="match status" value="1"/>
</dbReference>
<feature type="chain" id="PRO_5039465476" evidence="2">
    <location>
        <begin position="25"/>
        <end position="387"/>
    </location>
</feature>
<dbReference type="Pfam" id="PF07995">
    <property type="entry name" value="GSDH"/>
    <property type="match status" value="1"/>
</dbReference>
<feature type="compositionally biased region" description="Polar residues" evidence="1">
    <location>
        <begin position="22"/>
        <end position="31"/>
    </location>
</feature>
<dbReference type="InterPro" id="IPR012938">
    <property type="entry name" value="Glc/Sorbosone_DH"/>
</dbReference>
<name>A0A3A1VJH0_9BACL</name>
<proteinExistence type="predicted"/>
<dbReference type="InterPro" id="IPR011042">
    <property type="entry name" value="6-blade_b-propeller_TolB-like"/>
</dbReference>
<dbReference type="InterPro" id="IPR011041">
    <property type="entry name" value="Quinoprot_gluc/sorb_DH_b-prop"/>
</dbReference>
<evidence type="ECO:0000259" key="3">
    <source>
        <dbReference type="Pfam" id="PF07995"/>
    </source>
</evidence>
<keyword evidence="2" id="KW-0732">Signal</keyword>
<dbReference type="EMBL" id="QXQA01000001">
    <property type="protein sequence ID" value="RIX60464.1"/>
    <property type="molecule type" value="Genomic_DNA"/>
</dbReference>
<feature type="region of interest" description="Disordered" evidence="1">
    <location>
        <begin position="22"/>
        <end position="64"/>
    </location>
</feature>
<feature type="domain" description="Glucose/Sorbosone dehydrogenase" evidence="3">
    <location>
        <begin position="75"/>
        <end position="371"/>
    </location>
</feature>
<dbReference type="Proteomes" id="UP000266482">
    <property type="component" value="Unassembled WGS sequence"/>
</dbReference>
<evidence type="ECO:0000313" key="5">
    <source>
        <dbReference type="Proteomes" id="UP000266482"/>
    </source>
</evidence>
<reference evidence="4 5" key="1">
    <citation type="submission" date="2018-09" db="EMBL/GenBank/DDBJ databases">
        <title>Paenibacillus aracenensis nov. sp. isolated from a cave in southern Spain.</title>
        <authorList>
            <person name="Jurado V."/>
            <person name="Gutierrez-Patricio S."/>
            <person name="Gonzalez-Pimentel J.L."/>
            <person name="Miller A.Z."/>
            <person name="Laiz L."/>
            <person name="Saiz-Jimenez C."/>
        </authorList>
    </citation>
    <scope>NUCLEOTIDE SEQUENCE [LARGE SCALE GENOMIC DNA]</scope>
    <source>
        <strain evidence="4 5">DSM 22867</strain>
    </source>
</reference>
<evidence type="ECO:0000256" key="2">
    <source>
        <dbReference type="SAM" id="SignalP"/>
    </source>
</evidence>
<gene>
    <name evidence="4" type="ORF">D3P08_02590</name>
</gene>
<dbReference type="RefSeq" id="WP_119597839.1">
    <property type="nucleotide sequence ID" value="NZ_QXQA01000001.1"/>
</dbReference>
<sequence length="387" mass="41971">MARRLRLSLAAVMLAALVSSCSGNDNDNAPKSSGDAAPTASGPPNPTKAAETPAPTEHDEPVEADEPYRVVAAGLRIPWAIEFADDVIYVSEREGNIVKIENGEMKRQAVRLTKAVRHEGEGGFLGLLLAPDFAETGLAYAYHTYQDNGKTFNRIVLLKLEGSEWAEQRALLEKIPGDMYHNGGRLAFGPDGMLYATTGDAEERALSQDKNSLAGKILRMTPEGEIPSDNPFGQSYVYSYGHRNPQGIAWTKAGVMYSTEHGPSGQPGGHDEINKIEPGRNYGWPSIIGDAAQAGMETPLYHTGDEAIAPSGTIVDDQGRLIIAALRGEAIYRYTLETGKMEVLHEGEGRIRDLELRGGKLYLITNNRDGRGQPSATDDRLIAMDYT</sequence>
<protein>
    <submittedName>
        <fullName evidence="4">Quinoprotein glucose dehydrogenase</fullName>
    </submittedName>
</protein>
<dbReference type="PANTHER" id="PTHR19328:SF13">
    <property type="entry name" value="HIPL1 PROTEIN"/>
    <property type="match status" value="1"/>
</dbReference>
<dbReference type="PROSITE" id="PS51257">
    <property type="entry name" value="PROKAR_LIPOPROTEIN"/>
    <property type="match status" value="1"/>
</dbReference>
<keyword evidence="5" id="KW-1185">Reference proteome</keyword>
<comment type="caution">
    <text evidence="4">The sequence shown here is derived from an EMBL/GenBank/DDBJ whole genome shotgun (WGS) entry which is preliminary data.</text>
</comment>
<feature type="signal peptide" evidence="2">
    <location>
        <begin position="1"/>
        <end position="24"/>
    </location>
</feature>